<evidence type="ECO:0000259" key="2">
    <source>
        <dbReference type="Pfam" id="PF17921"/>
    </source>
</evidence>
<dbReference type="GO" id="GO:0003676">
    <property type="term" value="F:nucleic acid binding"/>
    <property type="evidence" value="ECO:0007669"/>
    <property type="project" value="InterPro"/>
</dbReference>
<keyword evidence="4" id="KW-1185">Reference proteome</keyword>
<dbReference type="Proteomes" id="UP000008909">
    <property type="component" value="Unassembled WGS sequence"/>
</dbReference>
<feature type="region of interest" description="Disordered" evidence="1">
    <location>
        <begin position="72"/>
        <end position="111"/>
    </location>
</feature>
<sequence>VQTSNSSTGIPEESQLLNSQTKKKGTAGNRINKGHTSEPKEVNDRGHPRIDQSTMAREAKLKIHVVIDQSGYGITEQPMKPTDRTTDRDRRQETNKSAYQTRNNVNNDSQQTIHRKKNLGCIMMFAHILATSTGCTKTYDLLRQRAYWPGMRSEVMDYVVSCKRCQLMKGDTTGATHPMEPIPVSEIGELWSVDVLGRFPVTTSGNQYIVIMTEHLSRWIEAAAVPNQRATTISGVPTTGKSPFMLMYGRHPRLPVDQEIGLWPTTRLSPEELDEERRKARENLTAVQARTRQKTASRKARSFPMSAKVQWKDHQNPGRSGLGSRKLGSRWPGPFVVTDRRAGIEKSKWNPAPSYERNGSPTERLKNFIAANGHLHKKYQRNNLTPIKTSFTLEHPKLDEQSLNVEICLKTS</sequence>
<feature type="compositionally biased region" description="Polar residues" evidence="1">
    <location>
        <begin position="1"/>
        <end position="20"/>
    </location>
</feature>
<feature type="domain" description="Integrase zinc-binding" evidence="2">
    <location>
        <begin position="133"/>
        <end position="169"/>
    </location>
</feature>
<evidence type="ECO:0000313" key="4">
    <source>
        <dbReference type="Proteomes" id="UP000008909"/>
    </source>
</evidence>
<accession>G7YHI6</accession>
<feature type="compositionally biased region" description="Polar residues" evidence="1">
    <location>
        <begin position="95"/>
        <end position="111"/>
    </location>
</feature>
<feature type="region of interest" description="Disordered" evidence="1">
    <location>
        <begin position="285"/>
        <end position="333"/>
    </location>
</feature>
<feature type="compositionally biased region" description="Basic and acidic residues" evidence="1">
    <location>
        <begin position="81"/>
        <end position="94"/>
    </location>
</feature>
<organism evidence="3 4">
    <name type="scientific">Clonorchis sinensis</name>
    <name type="common">Chinese liver fluke</name>
    <dbReference type="NCBI Taxonomy" id="79923"/>
    <lineage>
        <taxon>Eukaryota</taxon>
        <taxon>Metazoa</taxon>
        <taxon>Spiralia</taxon>
        <taxon>Lophotrochozoa</taxon>
        <taxon>Platyhelminthes</taxon>
        <taxon>Trematoda</taxon>
        <taxon>Digenea</taxon>
        <taxon>Opisthorchiida</taxon>
        <taxon>Opisthorchiata</taxon>
        <taxon>Opisthorchiidae</taxon>
        <taxon>Clonorchis</taxon>
    </lineage>
</organism>
<proteinExistence type="predicted"/>
<dbReference type="PANTHER" id="PTHR47266">
    <property type="entry name" value="ENDONUCLEASE-RELATED"/>
    <property type="match status" value="1"/>
</dbReference>
<reference key="2">
    <citation type="submission" date="2011-10" db="EMBL/GenBank/DDBJ databases">
        <title>The genome and transcriptome sequence of Clonorchis sinensis provide insights into the carcinogenic liver fluke.</title>
        <authorList>
            <person name="Wang X."/>
            <person name="Huang Y."/>
            <person name="Chen W."/>
            <person name="Liu H."/>
            <person name="Guo L."/>
            <person name="Chen Y."/>
            <person name="Luo F."/>
            <person name="Zhou W."/>
            <person name="Sun J."/>
            <person name="Mao Q."/>
            <person name="Liang P."/>
            <person name="Zhou C."/>
            <person name="Tian Y."/>
            <person name="Men J."/>
            <person name="Lv X."/>
            <person name="Huang L."/>
            <person name="Zhou J."/>
            <person name="Hu Y."/>
            <person name="Li R."/>
            <person name="Zhang F."/>
            <person name="Lei H."/>
            <person name="Li X."/>
            <person name="Hu X."/>
            <person name="Liang C."/>
            <person name="Xu J."/>
            <person name="Wu Z."/>
            <person name="Yu X."/>
        </authorList>
    </citation>
    <scope>NUCLEOTIDE SEQUENCE</scope>
    <source>
        <strain>Henan</strain>
    </source>
</reference>
<dbReference type="InterPro" id="IPR052160">
    <property type="entry name" value="Gypsy_RT_Integrase-like"/>
</dbReference>
<dbReference type="InterPro" id="IPR041588">
    <property type="entry name" value="Integrase_H2C2"/>
</dbReference>
<evidence type="ECO:0000256" key="1">
    <source>
        <dbReference type="SAM" id="MobiDB-lite"/>
    </source>
</evidence>
<dbReference type="SUPFAM" id="SSF53098">
    <property type="entry name" value="Ribonuclease H-like"/>
    <property type="match status" value="1"/>
</dbReference>
<dbReference type="Gene3D" id="1.10.340.70">
    <property type="match status" value="1"/>
</dbReference>
<dbReference type="Pfam" id="PF17921">
    <property type="entry name" value="Integrase_H2C2"/>
    <property type="match status" value="1"/>
</dbReference>
<feature type="region of interest" description="Disordered" evidence="1">
    <location>
        <begin position="1"/>
        <end position="49"/>
    </location>
</feature>
<dbReference type="AlphaFoldDB" id="G7YHI6"/>
<protein>
    <submittedName>
        <fullName evidence="3">Gypsy retrotransposon integrase-like protein 1</fullName>
    </submittedName>
</protein>
<feature type="non-terminal residue" evidence="3">
    <location>
        <position position="1"/>
    </location>
</feature>
<gene>
    <name evidence="3" type="ORF">CLF_108017</name>
</gene>
<feature type="compositionally biased region" description="Basic and acidic residues" evidence="1">
    <location>
        <begin position="35"/>
        <end position="49"/>
    </location>
</feature>
<feature type="compositionally biased region" description="Low complexity" evidence="1">
    <location>
        <begin position="318"/>
        <end position="330"/>
    </location>
</feature>
<dbReference type="EMBL" id="DF143289">
    <property type="protein sequence ID" value="GAA52419.1"/>
    <property type="molecule type" value="Genomic_DNA"/>
</dbReference>
<feature type="compositionally biased region" description="Basic residues" evidence="1">
    <location>
        <begin position="291"/>
        <end position="301"/>
    </location>
</feature>
<reference evidence="3" key="1">
    <citation type="journal article" date="2011" name="Genome Biol.">
        <title>The draft genome of the carcinogenic human liver fluke Clonorchis sinensis.</title>
        <authorList>
            <person name="Wang X."/>
            <person name="Chen W."/>
            <person name="Huang Y."/>
            <person name="Sun J."/>
            <person name="Men J."/>
            <person name="Liu H."/>
            <person name="Luo F."/>
            <person name="Guo L."/>
            <person name="Lv X."/>
            <person name="Deng C."/>
            <person name="Zhou C."/>
            <person name="Fan Y."/>
            <person name="Li X."/>
            <person name="Huang L."/>
            <person name="Hu Y."/>
            <person name="Liang C."/>
            <person name="Hu X."/>
            <person name="Xu J."/>
            <person name="Yu X."/>
        </authorList>
    </citation>
    <scope>NUCLEOTIDE SEQUENCE [LARGE SCALE GENOMIC DNA]</scope>
    <source>
        <strain evidence="3">Henan</strain>
    </source>
</reference>
<name>G7YHI6_CLOSI</name>
<dbReference type="InterPro" id="IPR012337">
    <property type="entry name" value="RNaseH-like_sf"/>
</dbReference>
<evidence type="ECO:0000313" key="3">
    <source>
        <dbReference type="EMBL" id="GAA52419.1"/>
    </source>
</evidence>
<dbReference type="InterPro" id="IPR036397">
    <property type="entry name" value="RNaseH_sf"/>
</dbReference>
<dbReference type="Gene3D" id="3.30.420.10">
    <property type="entry name" value="Ribonuclease H-like superfamily/Ribonuclease H"/>
    <property type="match status" value="1"/>
</dbReference>